<reference evidence="3" key="1">
    <citation type="submission" date="2017-09" db="EMBL/GenBank/DDBJ databases">
        <authorList>
            <person name="Shetty A S."/>
        </authorList>
    </citation>
    <scope>NUCLEOTIDE SEQUENCE [LARGE SCALE GENOMIC DNA]</scope>
</reference>
<accession>A0A285Q011</accession>
<evidence type="ECO:0000313" key="3">
    <source>
        <dbReference type="Proteomes" id="UP000217549"/>
    </source>
</evidence>
<feature type="transmembrane region" description="Helical" evidence="1">
    <location>
        <begin position="12"/>
        <end position="33"/>
    </location>
</feature>
<organism evidence="2 3">
    <name type="scientific">Anaerobutyricum hallii</name>
    <dbReference type="NCBI Taxonomy" id="39488"/>
    <lineage>
        <taxon>Bacteria</taxon>
        <taxon>Bacillati</taxon>
        <taxon>Bacillota</taxon>
        <taxon>Clostridia</taxon>
        <taxon>Lachnospirales</taxon>
        <taxon>Lachnospiraceae</taxon>
        <taxon>Anaerobutyricum</taxon>
    </lineage>
</organism>
<name>A0A285Q011_9FIRM</name>
<proteinExistence type="predicted"/>
<keyword evidence="1" id="KW-0812">Transmembrane</keyword>
<gene>
    <name evidence="2" type="ORF">EHLA_2981</name>
</gene>
<dbReference type="EMBL" id="LT907978">
    <property type="protein sequence ID" value="SOB73535.1"/>
    <property type="molecule type" value="Genomic_DNA"/>
</dbReference>
<dbReference type="AlphaFoldDB" id="A0A285Q011"/>
<keyword evidence="1" id="KW-1133">Transmembrane helix</keyword>
<evidence type="ECO:0000313" key="2">
    <source>
        <dbReference type="EMBL" id="SOB73535.1"/>
    </source>
</evidence>
<keyword evidence="1" id="KW-0472">Membrane</keyword>
<dbReference type="Proteomes" id="UP000217549">
    <property type="component" value="Chromosome I"/>
</dbReference>
<dbReference type="KEGG" id="ehl:EHLA_2981"/>
<sequence>MKSNGTKRRQRIATIVVAIVVIAMVITTVAPMMM</sequence>
<evidence type="ECO:0000256" key="1">
    <source>
        <dbReference type="SAM" id="Phobius"/>
    </source>
</evidence>
<protein>
    <submittedName>
        <fullName evidence="2">Uncharacterized protein</fullName>
    </submittedName>
</protein>
<keyword evidence="3" id="KW-1185">Reference proteome</keyword>